<feature type="compositionally biased region" description="Low complexity" evidence="1">
    <location>
        <begin position="472"/>
        <end position="481"/>
    </location>
</feature>
<protein>
    <submittedName>
        <fullName evidence="4">Uncharacterized protein</fullName>
    </submittedName>
</protein>
<feature type="domain" description="PH" evidence="3">
    <location>
        <begin position="359"/>
        <end position="469"/>
    </location>
</feature>
<accession>A0AAX6N0V2</accession>
<name>A0AAX6N0V2_9PEZI</name>
<feature type="compositionally biased region" description="Basic and acidic residues" evidence="1">
    <location>
        <begin position="482"/>
        <end position="493"/>
    </location>
</feature>
<dbReference type="Pfam" id="PF23074">
    <property type="entry name" value="PH_FT_N"/>
    <property type="match status" value="1"/>
</dbReference>
<dbReference type="Pfam" id="PF23076">
    <property type="entry name" value="PH_FT_C"/>
    <property type="match status" value="1"/>
</dbReference>
<evidence type="ECO:0000313" key="5">
    <source>
        <dbReference type="Proteomes" id="UP001369815"/>
    </source>
</evidence>
<proteinExistence type="predicted"/>
<reference evidence="4 5" key="1">
    <citation type="journal article" date="2024" name="Front Chem Biol">
        <title>Unveiling the potential of Daldinia eschscholtzii MFLUCC 19-0629 through bioactivity and bioinformatics studies for enhanced sustainable agriculture production.</title>
        <authorList>
            <person name="Brooks S."/>
            <person name="Weaver J.A."/>
            <person name="Klomchit A."/>
            <person name="Alharthi S.A."/>
            <person name="Onlamun T."/>
            <person name="Nurani R."/>
            <person name="Vong T.K."/>
            <person name="Alberti F."/>
            <person name="Greco C."/>
        </authorList>
    </citation>
    <scope>NUCLEOTIDE SEQUENCE [LARGE SCALE GENOMIC DNA]</scope>
    <source>
        <strain evidence="4">MFLUCC 19-0629</strain>
    </source>
</reference>
<dbReference type="InterPro" id="IPR057081">
    <property type="entry name" value="PH_N"/>
</dbReference>
<feature type="domain" description="PH" evidence="2">
    <location>
        <begin position="239"/>
        <end position="349"/>
    </location>
</feature>
<dbReference type="EMBL" id="JBANMG010000001">
    <property type="protein sequence ID" value="KAK6958313.1"/>
    <property type="molecule type" value="Genomic_DNA"/>
</dbReference>
<feature type="region of interest" description="Disordered" evidence="1">
    <location>
        <begin position="472"/>
        <end position="493"/>
    </location>
</feature>
<dbReference type="Proteomes" id="UP001369815">
    <property type="component" value="Unassembled WGS sequence"/>
</dbReference>
<evidence type="ECO:0000259" key="2">
    <source>
        <dbReference type="Pfam" id="PF23074"/>
    </source>
</evidence>
<organism evidence="4 5">
    <name type="scientific">Daldinia eschscholtzii</name>
    <dbReference type="NCBI Taxonomy" id="292717"/>
    <lineage>
        <taxon>Eukaryota</taxon>
        <taxon>Fungi</taxon>
        <taxon>Dikarya</taxon>
        <taxon>Ascomycota</taxon>
        <taxon>Pezizomycotina</taxon>
        <taxon>Sordariomycetes</taxon>
        <taxon>Xylariomycetidae</taxon>
        <taxon>Xylariales</taxon>
        <taxon>Hypoxylaceae</taxon>
        <taxon>Daldinia</taxon>
    </lineage>
</organism>
<gene>
    <name evidence="4" type="ORF">Daesc_001111</name>
</gene>
<evidence type="ECO:0000313" key="4">
    <source>
        <dbReference type="EMBL" id="KAK6958313.1"/>
    </source>
</evidence>
<dbReference type="InterPro" id="IPR057082">
    <property type="entry name" value="PH_C"/>
</dbReference>
<evidence type="ECO:0000256" key="1">
    <source>
        <dbReference type="SAM" id="MobiDB-lite"/>
    </source>
</evidence>
<comment type="caution">
    <text evidence="4">The sequence shown here is derived from an EMBL/GenBank/DDBJ whole genome shotgun (WGS) entry which is preliminary data.</text>
</comment>
<keyword evidence="5" id="KW-1185">Reference proteome</keyword>
<sequence>MDPILRRNRMPTARMAVQQLGPQLLNGCFHEADRADMVGLNLQGLRNCLPEQFHAHLSGVIEEIFNTSRLLRDLAEQAQIHVSQLPAVFDYLNVILPCLCKTLRDIMSFYEDKSMNKEHRWRTMYHKLGNELPGTTLPARFIMYNQFLRRSPNFDLNGMESLRLRILQLRAARKIPPPSPIRTDLLRRDEALEFWNRETNSHWAEAIFTQPLPSRREFKHQGRSDAFGPLQQLGHLPPLPRDVKILVKRSFDNDRISVIFFLQLRDQTPSLLIRSKDASRNWVSVRGAHELSIRRENDSVLLLSRWSRSEQKAKPWAILSFLTWEEMVLFYCTFLCLRVRSRLTLNVNPAEFHLHKERRLFQAQIIDDGYRHVLMVFEDRATGGCRLHAAVWEGKLRACPIWTAFIPPNVSSSWLLRKSKRHIWLRDIQPYVFWEEYRPIHQRKGPFGAFELAFANSEAATRFQELFASSPDVSAASAAPESSEHNDRAEEAD</sequence>
<dbReference type="AlphaFoldDB" id="A0AAX6N0V2"/>
<evidence type="ECO:0000259" key="3">
    <source>
        <dbReference type="Pfam" id="PF23076"/>
    </source>
</evidence>